<proteinExistence type="predicted"/>
<dbReference type="AlphaFoldDB" id="A0A8H7NFG0"/>
<organism evidence="2 3">
    <name type="scientific">Bionectria ochroleuca</name>
    <name type="common">Gliocladium roseum</name>
    <dbReference type="NCBI Taxonomy" id="29856"/>
    <lineage>
        <taxon>Eukaryota</taxon>
        <taxon>Fungi</taxon>
        <taxon>Dikarya</taxon>
        <taxon>Ascomycota</taxon>
        <taxon>Pezizomycotina</taxon>
        <taxon>Sordariomycetes</taxon>
        <taxon>Hypocreomycetidae</taxon>
        <taxon>Hypocreales</taxon>
        <taxon>Bionectriaceae</taxon>
        <taxon>Clonostachys</taxon>
    </lineage>
</organism>
<feature type="region of interest" description="Disordered" evidence="1">
    <location>
        <begin position="123"/>
        <end position="207"/>
    </location>
</feature>
<gene>
    <name evidence="2" type="ORF">IM811_010398</name>
</gene>
<feature type="compositionally biased region" description="Basic and acidic residues" evidence="1">
    <location>
        <begin position="176"/>
        <end position="186"/>
    </location>
</feature>
<evidence type="ECO:0000313" key="3">
    <source>
        <dbReference type="Proteomes" id="UP000616885"/>
    </source>
</evidence>
<feature type="region of interest" description="Disordered" evidence="1">
    <location>
        <begin position="1"/>
        <end position="81"/>
    </location>
</feature>
<accession>A0A8H7NFG0</accession>
<reference evidence="2" key="1">
    <citation type="submission" date="2020-10" db="EMBL/GenBank/DDBJ databases">
        <title>High-Quality Genome Resource of Clonostachys rosea strain S41 by Oxford Nanopore Long-Read Sequencing.</title>
        <authorList>
            <person name="Wang H."/>
        </authorList>
    </citation>
    <scope>NUCLEOTIDE SEQUENCE</scope>
    <source>
        <strain evidence="2">S41</strain>
    </source>
</reference>
<evidence type="ECO:0000256" key="1">
    <source>
        <dbReference type="SAM" id="MobiDB-lite"/>
    </source>
</evidence>
<name>A0A8H7NFG0_BIOOC</name>
<feature type="compositionally biased region" description="Basic and acidic residues" evidence="1">
    <location>
        <begin position="138"/>
        <end position="150"/>
    </location>
</feature>
<dbReference type="Proteomes" id="UP000616885">
    <property type="component" value="Unassembled WGS sequence"/>
</dbReference>
<dbReference type="EMBL" id="JADCTT010000003">
    <property type="protein sequence ID" value="KAF9754957.1"/>
    <property type="molecule type" value="Genomic_DNA"/>
</dbReference>
<protein>
    <submittedName>
        <fullName evidence="2">Uncharacterized protein</fullName>
    </submittedName>
</protein>
<evidence type="ECO:0000313" key="2">
    <source>
        <dbReference type="EMBL" id="KAF9754957.1"/>
    </source>
</evidence>
<comment type="caution">
    <text evidence="2">The sequence shown here is derived from an EMBL/GenBank/DDBJ whole genome shotgun (WGS) entry which is preliminary data.</text>
</comment>
<sequence length="260" mass="27351">MASRDRGRTPPCSGPAPPAADNEGRRALPEPESEWPSVRTSRSLTNSKSQHSLSNASGSSQPPRYLPLQPKGQGPLRALPPTLLQPAALHLPIIPPTSPAAAAAAEALYPGLPLPPALLLPAAAALPSPQPPPAQHPDPLRPLRAPERRPGPGSRQPTPFPGRLVPPRQAPRNQPRRPDEPGDDRPPILGSAEVAPQRAQSSSTPAAACAEGVVNPLFVVLASEGDPNSARTRFATKFSKDPLHGIVTLAMVSFFVSHYL</sequence>
<feature type="compositionally biased region" description="Polar residues" evidence="1">
    <location>
        <begin position="38"/>
        <end position="62"/>
    </location>
</feature>